<dbReference type="Gene3D" id="3.40.190.10">
    <property type="entry name" value="Periplasmic binding protein-like II"/>
    <property type="match status" value="1"/>
</dbReference>
<evidence type="ECO:0000313" key="6">
    <source>
        <dbReference type="Proteomes" id="UP000271380"/>
    </source>
</evidence>
<organism evidence="3 5">
    <name type="scientific">Corynebacterium kutscheri</name>
    <dbReference type="NCBI Taxonomy" id="35755"/>
    <lineage>
        <taxon>Bacteria</taxon>
        <taxon>Bacillati</taxon>
        <taxon>Actinomycetota</taxon>
        <taxon>Actinomycetes</taxon>
        <taxon>Mycobacteriales</taxon>
        <taxon>Corynebacteriaceae</taxon>
        <taxon>Corynebacterium</taxon>
    </lineage>
</organism>
<evidence type="ECO:0000313" key="4">
    <source>
        <dbReference type="EMBL" id="VEH05000.1"/>
    </source>
</evidence>
<dbReference type="GO" id="GO:0042597">
    <property type="term" value="C:periplasmic space"/>
    <property type="evidence" value="ECO:0007669"/>
    <property type="project" value="UniProtKB-ARBA"/>
</dbReference>
<dbReference type="AlphaFoldDB" id="A0A0F6TCT1"/>
<evidence type="ECO:0000313" key="3">
    <source>
        <dbReference type="EMBL" id="AKE40539.1"/>
    </source>
</evidence>
<sequence>MKKYIRNVTIAAVSIAALTLAACGSDGNSSSSTANNSSSSTSAGGLEINLAGSYAITDRDQIQDGGTLTLPIAEIAHQQNVFHGDMSLYTRTLWSTYNPQVTLFDGAGNWEANPDYISEVTDEVVDGKTVVTYTVVDEATYNDGTPIDWRAFENTWKFNNGFSTNVVPNSSDGYDLVESVTRGDTDKQAVVTFSRTYAWWQGLFNNLLHPAVDSEEKFNTLYLDQVQPDLGAGPFKIEKVDFNTGEATFVRNEKWWGDEAKLEKITYRQLESQATINAFQAGEIDAASVATKDNLAIARGMGDAIELRAAMTPSNYLLTINSAAPHLGDIKVREAIMTAIDRSQLAAIRFNGLDYSEPLPGSFLLYPSQEGYVDNFGSIVSFDVDKAKSLLSEAGYAEGSDGFVQKDGQTLSLRYVITGDSQMVKSTATAMQKMLKDIGIDMQVVERPSADFSRVVAEKDFDLFMSGFRASDPFGVAGINQIYASDSSLNNSGTGTPEIDAKLLKLQDISDPDEQTKAAMEVEKEALATYGIMPYANGPDITAVKKGLVNYGAFFFAIMPKEDIGWIKN</sequence>
<protein>
    <submittedName>
        <fullName evidence="4">ABC transporter substrate-binding protein</fullName>
    </submittedName>
    <submittedName>
        <fullName evidence="3">ABC-type dipeptide transport system, periplasmic component</fullName>
    </submittedName>
</protein>
<feature type="signal peptide" evidence="1">
    <location>
        <begin position="1"/>
        <end position="21"/>
    </location>
</feature>
<dbReference type="CDD" id="cd08501">
    <property type="entry name" value="PBP2_Lpqw"/>
    <property type="match status" value="1"/>
</dbReference>
<dbReference type="Gene3D" id="3.90.76.10">
    <property type="entry name" value="Dipeptide-binding Protein, Domain 1"/>
    <property type="match status" value="1"/>
</dbReference>
<reference evidence="3 5" key="1">
    <citation type="journal article" date="2015" name="Genome Announc.">
        <title>Complete Genome Sequence of Corynebacterium kutscheri DSM 20755, a Corynebacterial Type Strain with Remarkably Low G+C Content of Chromosomal DNA.</title>
        <authorList>
            <person name="Ruckert C."/>
            <person name="Albersmeier A."/>
            <person name="Winkler A."/>
            <person name="Tauch A."/>
        </authorList>
    </citation>
    <scope>NUCLEOTIDE SEQUENCE [LARGE SCALE GENOMIC DNA]</scope>
    <source>
        <strain evidence="3 5">DSM 20755</strain>
    </source>
</reference>
<dbReference type="Proteomes" id="UP000271380">
    <property type="component" value="Chromosome"/>
</dbReference>
<dbReference type="Gene3D" id="3.10.105.10">
    <property type="entry name" value="Dipeptide-binding Protein, Domain 3"/>
    <property type="match status" value="1"/>
</dbReference>
<name>A0A0F6TCT1_9CORY</name>
<dbReference type="KEGG" id="cku:UL82_01555"/>
<dbReference type="InterPro" id="IPR039424">
    <property type="entry name" value="SBP_5"/>
</dbReference>
<keyword evidence="5" id="KW-1185">Reference proteome</keyword>
<feature type="domain" description="Solute-binding protein family 5" evidence="2">
    <location>
        <begin position="123"/>
        <end position="486"/>
    </location>
</feature>
<dbReference type="EMBL" id="CP011312">
    <property type="protein sequence ID" value="AKE40539.1"/>
    <property type="molecule type" value="Genomic_DNA"/>
</dbReference>
<dbReference type="SUPFAM" id="SSF53850">
    <property type="entry name" value="Periplasmic binding protein-like II"/>
    <property type="match status" value="1"/>
</dbReference>
<evidence type="ECO:0000313" key="5">
    <source>
        <dbReference type="Proteomes" id="UP000033457"/>
    </source>
</evidence>
<dbReference type="Proteomes" id="UP000033457">
    <property type="component" value="Chromosome"/>
</dbReference>
<dbReference type="PANTHER" id="PTHR30290:SF65">
    <property type="entry name" value="MONOACYL PHOSPHATIDYLINOSITOL TETRAMANNOSIDE-BINDING PROTEIN LPQW-RELATED"/>
    <property type="match status" value="1"/>
</dbReference>
<feature type="chain" id="PRO_5043120014" evidence="1">
    <location>
        <begin position="22"/>
        <end position="569"/>
    </location>
</feature>
<dbReference type="PANTHER" id="PTHR30290">
    <property type="entry name" value="PERIPLASMIC BINDING COMPONENT OF ABC TRANSPORTER"/>
    <property type="match status" value="1"/>
</dbReference>
<accession>A0A0F6TCT1</accession>
<dbReference type="OrthoDB" id="7888869at2"/>
<dbReference type="PROSITE" id="PS51257">
    <property type="entry name" value="PROKAR_LIPOPROTEIN"/>
    <property type="match status" value="1"/>
</dbReference>
<dbReference type="GO" id="GO:1904680">
    <property type="term" value="F:peptide transmembrane transporter activity"/>
    <property type="evidence" value="ECO:0007669"/>
    <property type="project" value="TreeGrafter"/>
</dbReference>
<gene>
    <name evidence="4" type="ORF">NCTC949_00378</name>
    <name evidence="3" type="ORF">UL82_01555</name>
</gene>
<reference evidence="4 6" key="2">
    <citation type="submission" date="2018-12" db="EMBL/GenBank/DDBJ databases">
        <authorList>
            <consortium name="Pathogen Informatics"/>
        </authorList>
    </citation>
    <scope>NUCLEOTIDE SEQUENCE [LARGE SCALE GENOMIC DNA]</scope>
    <source>
        <strain evidence="4 6">NCTC949</strain>
    </source>
</reference>
<evidence type="ECO:0000259" key="2">
    <source>
        <dbReference type="Pfam" id="PF00496"/>
    </source>
</evidence>
<dbReference type="Pfam" id="PF00496">
    <property type="entry name" value="SBP_bac_5"/>
    <property type="match status" value="1"/>
</dbReference>
<evidence type="ECO:0000256" key="1">
    <source>
        <dbReference type="SAM" id="SignalP"/>
    </source>
</evidence>
<dbReference type="GO" id="GO:0015833">
    <property type="term" value="P:peptide transport"/>
    <property type="evidence" value="ECO:0007669"/>
    <property type="project" value="TreeGrafter"/>
</dbReference>
<dbReference type="RefSeq" id="WP_046438633.1">
    <property type="nucleotide sequence ID" value="NZ_CP011312.1"/>
</dbReference>
<dbReference type="GO" id="GO:0043190">
    <property type="term" value="C:ATP-binding cassette (ABC) transporter complex"/>
    <property type="evidence" value="ECO:0007669"/>
    <property type="project" value="InterPro"/>
</dbReference>
<keyword evidence="1" id="KW-0732">Signal</keyword>
<proteinExistence type="predicted"/>
<dbReference type="EMBL" id="LR134377">
    <property type="protein sequence ID" value="VEH05000.1"/>
    <property type="molecule type" value="Genomic_DNA"/>
</dbReference>
<dbReference type="HOGENOM" id="CLU_017028_11_1_11"/>
<dbReference type="InterPro" id="IPR000914">
    <property type="entry name" value="SBP_5_dom"/>
</dbReference>
<dbReference type="STRING" id="35755.UL82_01555"/>